<name>A0A2X4WYD0_9NOCA</name>
<dbReference type="STRING" id="1219011.GCA_001895045_00543"/>
<dbReference type="KEGG" id="rcr:NCTC10994_00823"/>
<dbReference type="EMBL" id="LS483468">
    <property type="protein sequence ID" value="SQI29144.1"/>
    <property type="molecule type" value="Genomic_DNA"/>
</dbReference>
<gene>
    <name evidence="1" type="ORF">NCTC10994_00823</name>
</gene>
<proteinExistence type="predicted"/>
<dbReference type="Proteomes" id="UP000249091">
    <property type="component" value="Chromosome 1"/>
</dbReference>
<evidence type="ECO:0000313" key="1">
    <source>
        <dbReference type="EMBL" id="SQI29144.1"/>
    </source>
</evidence>
<protein>
    <submittedName>
        <fullName evidence="1">Uncharacterized protein</fullName>
    </submittedName>
</protein>
<keyword evidence="2" id="KW-1185">Reference proteome</keyword>
<dbReference type="AlphaFoldDB" id="A0A2X4WYD0"/>
<accession>A0A2X4WYD0</accession>
<dbReference type="RefSeq" id="WP_072698499.1">
    <property type="nucleotide sequence ID" value="NZ_JAFBBL010000001.1"/>
</dbReference>
<sequence>MALRGRQWWKLLGLAGVVGVAATGAVTLRAERKRRSYTPDEVRSRLHERYARAVAEQDGRGDLPLTQVPTGVPARIRRALRRIRARG</sequence>
<evidence type="ECO:0000313" key="2">
    <source>
        <dbReference type="Proteomes" id="UP000249091"/>
    </source>
</evidence>
<reference evidence="1 2" key="1">
    <citation type="submission" date="2018-06" db="EMBL/GenBank/DDBJ databases">
        <authorList>
            <consortium name="Pathogen Informatics"/>
            <person name="Doyle S."/>
        </authorList>
    </citation>
    <scope>NUCLEOTIDE SEQUENCE [LARGE SCALE GENOMIC DNA]</scope>
    <source>
        <strain evidence="1 2">NCTC10994</strain>
    </source>
</reference>
<organism evidence="1 2">
    <name type="scientific">Rhodococcus coprophilus</name>
    <dbReference type="NCBI Taxonomy" id="38310"/>
    <lineage>
        <taxon>Bacteria</taxon>
        <taxon>Bacillati</taxon>
        <taxon>Actinomycetota</taxon>
        <taxon>Actinomycetes</taxon>
        <taxon>Mycobacteriales</taxon>
        <taxon>Nocardiaceae</taxon>
        <taxon>Rhodococcus</taxon>
    </lineage>
</organism>